<evidence type="ECO:0000256" key="18">
    <source>
        <dbReference type="ARBA" id="ARBA00029438"/>
    </source>
</evidence>
<dbReference type="InterPro" id="IPR014721">
    <property type="entry name" value="Ribsml_uS5_D2-typ_fold_subgr"/>
</dbReference>
<dbReference type="PANTHER" id="PTHR43290">
    <property type="entry name" value="MEVALONATE KINASE"/>
    <property type="match status" value="1"/>
</dbReference>
<dbReference type="InterPro" id="IPR006203">
    <property type="entry name" value="GHMP_knse_ATP-bd_CS"/>
</dbReference>
<evidence type="ECO:0000256" key="16">
    <source>
        <dbReference type="ARBA" id="ARBA00023221"/>
    </source>
</evidence>
<dbReference type="FunCoup" id="Q6BLS0">
    <property type="interactions" value="474"/>
</dbReference>
<protein>
    <recommendedName>
        <fullName evidence="19 20">Mevalonate kinase</fullName>
        <shortName evidence="20">MK</shortName>
        <ecNumber evidence="3 20">2.7.1.36</ecNumber>
    </recommendedName>
</protein>
<reference evidence="23 24" key="1">
    <citation type="journal article" date="2004" name="Nature">
        <title>Genome evolution in yeasts.</title>
        <authorList>
            <consortium name="Genolevures"/>
            <person name="Dujon B."/>
            <person name="Sherman D."/>
            <person name="Fischer G."/>
            <person name="Durrens P."/>
            <person name="Casaregola S."/>
            <person name="Lafontaine I."/>
            <person name="de Montigny J."/>
            <person name="Marck C."/>
            <person name="Neuveglise C."/>
            <person name="Talla E."/>
            <person name="Goffard N."/>
            <person name="Frangeul L."/>
            <person name="Aigle M."/>
            <person name="Anthouard V."/>
            <person name="Babour A."/>
            <person name="Barbe V."/>
            <person name="Barnay S."/>
            <person name="Blanchin S."/>
            <person name="Beckerich J.M."/>
            <person name="Beyne E."/>
            <person name="Bleykasten C."/>
            <person name="Boisrame A."/>
            <person name="Boyer J."/>
            <person name="Cattolico L."/>
            <person name="Confanioleri F."/>
            <person name="de Daruvar A."/>
            <person name="Despons L."/>
            <person name="Fabre E."/>
            <person name="Fairhead C."/>
            <person name="Ferry-Dumazet H."/>
            <person name="Groppi A."/>
            <person name="Hantraye F."/>
            <person name="Hennequin C."/>
            <person name="Jauniaux N."/>
            <person name="Joyet P."/>
            <person name="Kachouri R."/>
            <person name="Kerrest A."/>
            <person name="Koszul R."/>
            <person name="Lemaire M."/>
            <person name="Lesur I."/>
            <person name="Ma L."/>
            <person name="Muller H."/>
            <person name="Nicaud J.M."/>
            <person name="Nikolski M."/>
            <person name="Oztas S."/>
            <person name="Ozier-Kalogeropoulos O."/>
            <person name="Pellenz S."/>
            <person name="Potier S."/>
            <person name="Richard G.F."/>
            <person name="Straub M.L."/>
            <person name="Suleau A."/>
            <person name="Swennene D."/>
            <person name="Tekaia F."/>
            <person name="Wesolowski-Louvel M."/>
            <person name="Westhof E."/>
            <person name="Wirth B."/>
            <person name="Zeniou-Meyer M."/>
            <person name="Zivanovic I."/>
            <person name="Bolotin-Fukuhara M."/>
            <person name="Thierry A."/>
            <person name="Bouchier C."/>
            <person name="Caudron B."/>
            <person name="Scarpelli C."/>
            <person name="Gaillardin C."/>
            <person name="Weissenbach J."/>
            <person name="Wincker P."/>
            <person name="Souciet J.L."/>
        </authorList>
    </citation>
    <scope>NUCLEOTIDE SEQUENCE [LARGE SCALE GENOMIC DNA]</scope>
    <source>
        <strain evidence="24">ATCC 36239 / CBS 767 / BCRC 21394 / JCM 1990 / NBRC 0083 / IGC 2968</strain>
    </source>
</reference>
<feature type="domain" description="GHMP kinase C-terminal" evidence="22">
    <location>
        <begin position="299"/>
        <end position="370"/>
    </location>
</feature>
<keyword evidence="10 20" id="KW-0067">ATP-binding</keyword>
<dbReference type="FunFam" id="3.30.70.890:FF:000003">
    <property type="entry name" value="Mevalonate kinase"/>
    <property type="match status" value="1"/>
</dbReference>
<comment type="function">
    <text evidence="20">Mevalonate kinase; part of the second module of ergosterol biosynthesis pathway that includes the middle steps of the pathway. The second module is carried out in the vacuole and involves the formation of farnesyl diphosphate, which is also an important intermediate in the biosynthesis of ubiquinone, dolichol, heme and prenylated proteins.</text>
</comment>
<proteinExistence type="inferred from homology"/>
<sequence length="433" mass="47386">MSVSPFLVSAPGKVIIYGEHSAVYGKPAIAAALSLRAYLLVTPCEDVNDIRLDFPDIGLSHSWNKENIPWEDIRKFVTFKDEKPVVTEELVPEIVDLLSTVLADVESKLHYTACLCFLYLYANLSNKDVPGMRFIVKSTLPIGAGLGSSACTAVCLASALARLGKHVSAACHTSTEKVYKKENSDLDFIDSWSLMGEKCFHGNPSGIDNAVATYGGAVMFQRTTIPSKPSVRTTMRNFPPIKLILINTKVPRSTAALVGNVAQVNRTYPKCAGSILDAMEHLVFEAYQIMIRPSFGKEEKDQLRELVNINHGLLVALGVSHPALEKIKIIGDTHGIGSTKLTGAGGGGCAISLVHDDVEEEVIQKAIKEFENEGYETFETSLGGKGVGSLSLEDVDKDKRDTVFSAEVFSSYKDRDEVEKALKSDIYESWRFW</sequence>
<dbReference type="eggNOG" id="KOG1511">
    <property type="taxonomic scope" value="Eukaryota"/>
</dbReference>
<keyword evidence="24" id="KW-1185">Reference proteome</keyword>
<evidence type="ECO:0000256" key="14">
    <source>
        <dbReference type="ARBA" id="ARBA00023098"/>
    </source>
</evidence>
<keyword evidence="7" id="KW-0479">Metal-binding</keyword>
<dbReference type="SUPFAM" id="SSF55060">
    <property type="entry name" value="GHMP Kinase, C-terminal domain"/>
    <property type="match status" value="1"/>
</dbReference>
<keyword evidence="4 20" id="KW-0963">Cytoplasm</keyword>
<dbReference type="Gene3D" id="3.30.230.10">
    <property type="match status" value="1"/>
</dbReference>
<keyword evidence="8 20" id="KW-0547">Nucleotide-binding</keyword>
<evidence type="ECO:0000256" key="7">
    <source>
        <dbReference type="ARBA" id="ARBA00022723"/>
    </source>
</evidence>
<dbReference type="GO" id="GO:0010142">
    <property type="term" value="P:farnesyl diphosphate biosynthetic process, mevalonate pathway"/>
    <property type="evidence" value="ECO:0007669"/>
    <property type="project" value="EnsemblFungi"/>
</dbReference>
<keyword evidence="16 20" id="KW-0753">Steroid metabolism</keyword>
<keyword evidence="15 20" id="KW-1207">Sterol metabolism</keyword>
<keyword evidence="14 20" id="KW-0443">Lipid metabolism</keyword>
<dbReference type="Pfam" id="PF08544">
    <property type="entry name" value="GHMP_kinases_C"/>
    <property type="match status" value="1"/>
</dbReference>
<dbReference type="NCBIfam" id="TIGR00549">
    <property type="entry name" value="mevalon_kin"/>
    <property type="match status" value="1"/>
</dbReference>
<dbReference type="SUPFAM" id="SSF54211">
    <property type="entry name" value="Ribosomal protein S5 domain 2-like"/>
    <property type="match status" value="1"/>
</dbReference>
<evidence type="ECO:0000256" key="8">
    <source>
        <dbReference type="ARBA" id="ARBA00022741"/>
    </source>
</evidence>
<comment type="subcellular location">
    <subcellularLocation>
        <location evidence="1 20">Cytoplasm</location>
    </subcellularLocation>
</comment>
<dbReference type="Pfam" id="PF00288">
    <property type="entry name" value="GHMP_kinases_N"/>
    <property type="match status" value="1"/>
</dbReference>
<evidence type="ECO:0000256" key="19">
    <source>
        <dbReference type="ARBA" id="ARBA00073318"/>
    </source>
</evidence>
<evidence type="ECO:0000259" key="21">
    <source>
        <dbReference type="Pfam" id="PF00288"/>
    </source>
</evidence>
<comment type="pathway">
    <text evidence="18 20">Isoprenoid biosynthesis; isopentenyl diphosphate biosynthesis via mevalonate pathway; isopentenyl diphosphate from (R)-mevalonate: step 1/3.</text>
</comment>
<evidence type="ECO:0000256" key="13">
    <source>
        <dbReference type="ARBA" id="ARBA00023011"/>
    </source>
</evidence>
<evidence type="ECO:0000256" key="5">
    <source>
        <dbReference type="ARBA" id="ARBA00022516"/>
    </source>
</evidence>
<evidence type="ECO:0000256" key="15">
    <source>
        <dbReference type="ARBA" id="ARBA00023166"/>
    </source>
</evidence>
<dbReference type="OMA" id="LMDFNHG"/>
<dbReference type="PROSITE" id="PS00627">
    <property type="entry name" value="GHMP_KINASES_ATP"/>
    <property type="match status" value="1"/>
</dbReference>
<keyword evidence="6 20" id="KW-0808">Transferase</keyword>
<accession>Q6BLS0</accession>
<name>Q6BLS0_DEBHA</name>
<evidence type="ECO:0000256" key="1">
    <source>
        <dbReference type="ARBA" id="ARBA00004496"/>
    </source>
</evidence>
<dbReference type="GO" id="GO:0005829">
    <property type="term" value="C:cytosol"/>
    <property type="evidence" value="ECO:0007669"/>
    <property type="project" value="TreeGrafter"/>
</dbReference>
<dbReference type="InterPro" id="IPR013750">
    <property type="entry name" value="GHMP_kinase_C_dom"/>
</dbReference>
<evidence type="ECO:0000256" key="4">
    <source>
        <dbReference type="ARBA" id="ARBA00022490"/>
    </source>
</evidence>
<dbReference type="InterPro" id="IPR036554">
    <property type="entry name" value="GHMP_kinase_C_sf"/>
</dbReference>
<evidence type="ECO:0000313" key="23">
    <source>
        <dbReference type="EMBL" id="CAG89196.1"/>
    </source>
</evidence>
<dbReference type="PRINTS" id="PR00959">
    <property type="entry name" value="MEVGALKINASE"/>
</dbReference>
<comment type="similarity">
    <text evidence="2 20">Belongs to the GHMP kinase family. Mevalonate kinase subfamily.</text>
</comment>
<dbReference type="Proteomes" id="UP000000599">
    <property type="component" value="Chromosome F"/>
</dbReference>
<keyword evidence="12 20" id="KW-0752">Steroid biosynthesis</keyword>
<dbReference type="GO" id="GO:0006696">
    <property type="term" value="P:ergosterol biosynthetic process"/>
    <property type="evidence" value="ECO:0007669"/>
    <property type="project" value="EnsemblFungi"/>
</dbReference>
<dbReference type="HOGENOM" id="CLU_017814_0_1_1"/>
<dbReference type="Gene3D" id="3.30.70.890">
    <property type="entry name" value="GHMP kinase, C-terminal domain"/>
    <property type="match status" value="1"/>
</dbReference>
<dbReference type="AlphaFoldDB" id="Q6BLS0"/>
<dbReference type="STRING" id="284592.Q6BLS0"/>
<organism evidence="23 24">
    <name type="scientific">Debaryomyces hansenii (strain ATCC 36239 / CBS 767 / BCRC 21394 / JCM 1990 / NBRC 0083 / IGC 2968)</name>
    <name type="common">Yeast</name>
    <name type="synonym">Torulaspora hansenii</name>
    <dbReference type="NCBI Taxonomy" id="284592"/>
    <lineage>
        <taxon>Eukaryota</taxon>
        <taxon>Fungi</taxon>
        <taxon>Dikarya</taxon>
        <taxon>Ascomycota</taxon>
        <taxon>Saccharomycotina</taxon>
        <taxon>Pichiomycetes</taxon>
        <taxon>Debaryomycetaceae</taxon>
        <taxon>Debaryomyces</taxon>
    </lineage>
</organism>
<dbReference type="GO" id="GO:0005524">
    <property type="term" value="F:ATP binding"/>
    <property type="evidence" value="ECO:0007669"/>
    <property type="project" value="UniProtKB-KW"/>
</dbReference>
<dbReference type="GO" id="GO:0004496">
    <property type="term" value="F:mevalonate kinase activity"/>
    <property type="evidence" value="ECO:0007669"/>
    <property type="project" value="UniProtKB-EC"/>
</dbReference>
<evidence type="ECO:0000259" key="22">
    <source>
        <dbReference type="Pfam" id="PF08544"/>
    </source>
</evidence>
<keyword evidence="13 20" id="KW-0756">Sterol biosynthesis</keyword>
<dbReference type="PANTHER" id="PTHR43290:SF2">
    <property type="entry name" value="MEVALONATE KINASE"/>
    <property type="match status" value="1"/>
</dbReference>
<gene>
    <name evidence="23" type="ordered locus">DEHA2F11176g</name>
</gene>
<comment type="catalytic activity">
    <reaction evidence="17">
        <text>(R)-mevalonate + ATP = (R)-5-phosphomevalonate + ADP + H(+)</text>
        <dbReference type="Rhea" id="RHEA:17065"/>
        <dbReference type="ChEBI" id="CHEBI:15378"/>
        <dbReference type="ChEBI" id="CHEBI:30616"/>
        <dbReference type="ChEBI" id="CHEBI:36464"/>
        <dbReference type="ChEBI" id="CHEBI:58146"/>
        <dbReference type="ChEBI" id="CHEBI:456216"/>
        <dbReference type="EC" id="2.7.1.36"/>
    </reaction>
    <physiologicalReaction direction="left-to-right" evidence="17">
        <dbReference type="Rhea" id="RHEA:17066"/>
    </physiologicalReaction>
</comment>
<dbReference type="GeneID" id="2903591"/>
<dbReference type="EC" id="2.7.1.36" evidence="3 20"/>
<dbReference type="OrthoDB" id="1652964at2759"/>
<dbReference type="InterPro" id="IPR006204">
    <property type="entry name" value="GHMP_kinase_N_dom"/>
</dbReference>
<evidence type="ECO:0000256" key="11">
    <source>
        <dbReference type="ARBA" id="ARBA00022842"/>
    </source>
</evidence>
<evidence type="ECO:0000256" key="2">
    <source>
        <dbReference type="ARBA" id="ARBA00006495"/>
    </source>
</evidence>
<evidence type="ECO:0000256" key="9">
    <source>
        <dbReference type="ARBA" id="ARBA00022777"/>
    </source>
</evidence>
<keyword evidence="11" id="KW-0460">Magnesium</keyword>
<dbReference type="InterPro" id="IPR020568">
    <property type="entry name" value="Ribosomal_Su5_D2-typ_SF"/>
</dbReference>
<dbReference type="UniPathway" id="UPA00057">
    <property type="reaction ID" value="UER00098"/>
</dbReference>
<dbReference type="InterPro" id="IPR006205">
    <property type="entry name" value="Mev_gal_kin"/>
</dbReference>
<dbReference type="GO" id="GO:0019287">
    <property type="term" value="P:isopentenyl diphosphate biosynthetic process, mevalonate pathway"/>
    <property type="evidence" value="ECO:0007669"/>
    <property type="project" value="UniProtKB-UniPathway"/>
</dbReference>
<evidence type="ECO:0000256" key="12">
    <source>
        <dbReference type="ARBA" id="ARBA00022955"/>
    </source>
</evidence>
<dbReference type="KEGG" id="dha:DEHA2F11176g"/>
<dbReference type="EMBL" id="CR382138">
    <property type="protein sequence ID" value="CAG89196.1"/>
    <property type="molecule type" value="Genomic_DNA"/>
</dbReference>
<keyword evidence="9 20" id="KW-0418">Kinase</keyword>
<feature type="domain" description="GHMP kinase N-terminal" evidence="21">
    <location>
        <begin position="123"/>
        <end position="216"/>
    </location>
</feature>
<keyword evidence="5 20" id="KW-0444">Lipid biosynthesis</keyword>
<evidence type="ECO:0000256" key="3">
    <source>
        <dbReference type="ARBA" id="ARBA00012103"/>
    </source>
</evidence>
<evidence type="ECO:0000256" key="10">
    <source>
        <dbReference type="ARBA" id="ARBA00022840"/>
    </source>
</evidence>
<dbReference type="FunFam" id="3.30.230.10:FF:000027">
    <property type="entry name" value="Mevalonate kinase"/>
    <property type="match status" value="1"/>
</dbReference>
<dbReference type="InParanoid" id="Q6BLS0"/>
<evidence type="ECO:0000256" key="20">
    <source>
        <dbReference type="RuleBase" id="RU363087"/>
    </source>
</evidence>
<dbReference type="RefSeq" id="XP_460851.1">
    <property type="nucleotide sequence ID" value="XM_460851.1"/>
</dbReference>
<evidence type="ECO:0000256" key="6">
    <source>
        <dbReference type="ARBA" id="ARBA00022679"/>
    </source>
</evidence>
<evidence type="ECO:0000256" key="17">
    <source>
        <dbReference type="ARBA" id="ARBA00029310"/>
    </source>
</evidence>
<evidence type="ECO:0000313" key="24">
    <source>
        <dbReference type="Proteomes" id="UP000000599"/>
    </source>
</evidence>
<dbReference type="GO" id="GO:0046872">
    <property type="term" value="F:metal ion binding"/>
    <property type="evidence" value="ECO:0007669"/>
    <property type="project" value="UniProtKB-KW"/>
</dbReference>